<sequence>MASPTAAELPMKRRIFRDPNDAFLECCRDRQLPDACLNKCNFNSYNQQTLMLMYLQQYACPIKAMREMQFCAAQGRDHRPCCLRNGITTTLAGAKCLTFCDQRPGNKRKFLKAND</sequence>
<organism evidence="2 3">
    <name type="scientific">Acanthocheilonema viteae</name>
    <name type="common">Filarial nematode worm</name>
    <name type="synonym">Dipetalonema viteae</name>
    <dbReference type="NCBI Taxonomy" id="6277"/>
    <lineage>
        <taxon>Eukaryota</taxon>
        <taxon>Metazoa</taxon>
        <taxon>Ecdysozoa</taxon>
        <taxon>Nematoda</taxon>
        <taxon>Chromadorea</taxon>
        <taxon>Rhabditida</taxon>
        <taxon>Spirurina</taxon>
        <taxon>Spiruromorpha</taxon>
        <taxon>Filarioidea</taxon>
        <taxon>Onchocercidae</taxon>
        <taxon>Acanthocheilonema</taxon>
    </lineage>
</organism>
<reference evidence="2 3" key="1">
    <citation type="submission" date="2018-08" db="EMBL/GenBank/DDBJ databases">
        <authorList>
            <person name="Laetsch R D."/>
            <person name="Stevens L."/>
            <person name="Kumar S."/>
            <person name="Blaxter L. M."/>
        </authorList>
    </citation>
    <scope>NUCLEOTIDE SEQUENCE [LARGE SCALE GENOMIC DNA]</scope>
</reference>
<dbReference type="PANTHER" id="PTHR46705:SF2">
    <property type="entry name" value="DOMAIN OF UNKNOWN FUNCTION DB DOMAIN-CONTAINING PROTEIN"/>
    <property type="match status" value="1"/>
</dbReference>
<accession>A0A498SNW7</accession>
<dbReference type="InterPro" id="IPR002602">
    <property type="entry name" value="DB"/>
</dbReference>
<dbReference type="OrthoDB" id="5843172at2759"/>
<dbReference type="Proteomes" id="UP000276991">
    <property type="component" value="Unassembled WGS sequence"/>
</dbReference>
<protein>
    <recommendedName>
        <fullName evidence="1">Domain of unknown function DB domain-containing protein</fullName>
    </recommendedName>
</protein>
<evidence type="ECO:0000313" key="3">
    <source>
        <dbReference type="Proteomes" id="UP000276991"/>
    </source>
</evidence>
<proteinExistence type="predicted"/>
<keyword evidence="3" id="KW-1185">Reference proteome</keyword>
<dbReference type="Pfam" id="PF01682">
    <property type="entry name" value="DB"/>
    <property type="match status" value="1"/>
</dbReference>
<dbReference type="EMBL" id="UPTC01005450">
    <property type="protein sequence ID" value="VBB35304.1"/>
    <property type="molecule type" value="Genomic_DNA"/>
</dbReference>
<feature type="domain" description="Domain of unknown function DB" evidence="1">
    <location>
        <begin position="26"/>
        <end position="105"/>
    </location>
</feature>
<gene>
    <name evidence="2" type="ORF">NAV_LOCUS10095</name>
</gene>
<dbReference type="AlphaFoldDB" id="A0A498SNW7"/>
<dbReference type="PANTHER" id="PTHR46705">
    <property type="entry name" value="PROTEIN CBG09805"/>
    <property type="match status" value="1"/>
</dbReference>
<evidence type="ECO:0000259" key="1">
    <source>
        <dbReference type="Pfam" id="PF01682"/>
    </source>
</evidence>
<name>A0A498SNW7_ACAVI</name>
<evidence type="ECO:0000313" key="2">
    <source>
        <dbReference type="EMBL" id="VBB35304.1"/>
    </source>
</evidence>